<keyword evidence="10" id="KW-1185">Reference proteome</keyword>
<organism evidence="9 10">
    <name type="scientific">Nocardioides hankookensis</name>
    <dbReference type="NCBI Taxonomy" id="443157"/>
    <lineage>
        <taxon>Bacteria</taxon>
        <taxon>Bacillati</taxon>
        <taxon>Actinomycetota</taxon>
        <taxon>Actinomycetes</taxon>
        <taxon>Propionibacteriales</taxon>
        <taxon>Nocardioidaceae</taxon>
        <taxon>Nocardioides</taxon>
    </lineage>
</organism>
<keyword evidence="5 8" id="KW-1133">Transmembrane helix</keyword>
<feature type="transmembrane region" description="Helical" evidence="8">
    <location>
        <begin position="251"/>
        <end position="269"/>
    </location>
</feature>
<proteinExistence type="inferred from homology"/>
<comment type="subcellular location">
    <subcellularLocation>
        <location evidence="1">Cell membrane</location>
        <topology evidence="1">Multi-pass membrane protein</topology>
    </subcellularLocation>
</comment>
<feature type="transmembrane region" description="Helical" evidence="8">
    <location>
        <begin position="103"/>
        <end position="123"/>
    </location>
</feature>
<comment type="similarity">
    <text evidence="7">Belongs to the glycosyltransferase 87 family.</text>
</comment>
<dbReference type="Pfam" id="PF09594">
    <property type="entry name" value="GT87"/>
    <property type="match status" value="1"/>
</dbReference>
<feature type="transmembrane region" description="Helical" evidence="8">
    <location>
        <begin position="157"/>
        <end position="179"/>
    </location>
</feature>
<evidence type="ECO:0000256" key="1">
    <source>
        <dbReference type="ARBA" id="ARBA00004651"/>
    </source>
</evidence>
<feature type="transmembrane region" description="Helical" evidence="8">
    <location>
        <begin position="305"/>
        <end position="325"/>
    </location>
</feature>
<keyword evidence="6 8" id="KW-0472">Membrane</keyword>
<evidence type="ECO:0000256" key="4">
    <source>
        <dbReference type="ARBA" id="ARBA00022692"/>
    </source>
</evidence>
<keyword evidence="3" id="KW-0808">Transferase</keyword>
<gene>
    <name evidence="9" type="ORF">ACFPYL_15285</name>
</gene>
<evidence type="ECO:0000256" key="3">
    <source>
        <dbReference type="ARBA" id="ARBA00022679"/>
    </source>
</evidence>
<comment type="caution">
    <text evidence="9">The sequence shown here is derived from an EMBL/GenBank/DDBJ whole genome shotgun (WGS) entry which is preliminary data.</text>
</comment>
<evidence type="ECO:0000256" key="8">
    <source>
        <dbReference type="SAM" id="Phobius"/>
    </source>
</evidence>
<evidence type="ECO:0000256" key="7">
    <source>
        <dbReference type="ARBA" id="ARBA00024033"/>
    </source>
</evidence>
<evidence type="ECO:0000313" key="10">
    <source>
        <dbReference type="Proteomes" id="UP001596135"/>
    </source>
</evidence>
<dbReference type="RefSeq" id="WP_379155911.1">
    <property type="nucleotide sequence ID" value="NZ_JBHSRJ010000005.1"/>
</dbReference>
<dbReference type="InterPro" id="IPR018584">
    <property type="entry name" value="GT87"/>
</dbReference>
<feature type="transmembrane region" description="Helical" evidence="8">
    <location>
        <begin position="129"/>
        <end position="145"/>
    </location>
</feature>
<evidence type="ECO:0000313" key="9">
    <source>
        <dbReference type="EMBL" id="MFC6044452.1"/>
    </source>
</evidence>
<name>A0ABW1LMR2_9ACTN</name>
<feature type="transmembrane region" description="Helical" evidence="8">
    <location>
        <begin position="74"/>
        <end position="96"/>
    </location>
</feature>
<reference evidence="10" key="1">
    <citation type="journal article" date="2019" name="Int. J. Syst. Evol. Microbiol.">
        <title>The Global Catalogue of Microorganisms (GCM) 10K type strain sequencing project: providing services to taxonomists for standard genome sequencing and annotation.</title>
        <authorList>
            <consortium name="The Broad Institute Genomics Platform"/>
            <consortium name="The Broad Institute Genome Sequencing Center for Infectious Disease"/>
            <person name="Wu L."/>
            <person name="Ma J."/>
        </authorList>
    </citation>
    <scope>NUCLEOTIDE SEQUENCE [LARGE SCALE GENOMIC DNA]</scope>
    <source>
        <strain evidence="10">CCUG 54522</strain>
    </source>
</reference>
<evidence type="ECO:0000256" key="2">
    <source>
        <dbReference type="ARBA" id="ARBA00022475"/>
    </source>
</evidence>
<keyword evidence="2" id="KW-1003">Cell membrane</keyword>
<keyword evidence="4 8" id="KW-0812">Transmembrane</keyword>
<evidence type="ECO:0000256" key="5">
    <source>
        <dbReference type="ARBA" id="ARBA00022989"/>
    </source>
</evidence>
<accession>A0ABW1LMR2</accession>
<protein>
    <submittedName>
        <fullName evidence="9">Glycosyltransferase 87 family protein</fullName>
    </submittedName>
</protein>
<evidence type="ECO:0000256" key="6">
    <source>
        <dbReference type="ARBA" id="ARBA00023136"/>
    </source>
</evidence>
<dbReference type="Proteomes" id="UP001596135">
    <property type="component" value="Unassembled WGS sequence"/>
</dbReference>
<dbReference type="EMBL" id="JBHSRJ010000005">
    <property type="protein sequence ID" value="MFC6044452.1"/>
    <property type="molecule type" value="Genomic_DNA"/>
</dbReference>
<sequence>MRSFRGAPLLAALSLVVWLVVVLALVQPTFVDIRVYRAEGRALLDGLDLYGPLAGITSVNTYPPFAALVFVPTAWASLATVKAASVVVNLVLLVVVARLSLRLVGGPVTATATLLLAAVALWSEPVTTTLLYGQVNLALLALVLWDATRPPESRLRGIGFGLAAAIKVTPALLVVYLALTGRVRAAAVATATFGATLVLTALVDVHATWAYWTGHLFDVGRMGRLENSVNQSLRGWLVRAHHARDVPPAELLLVLLVLVAGLACAVVAHRRLGDAWGLPAAAVTGLLVSPISWSHHWVWCVPVLALLWCQARVWVLPMLLVFWSYAVWLVPHGDGVELHLSAPEVAASGWYVVLGLGFLVLSIFKGSAVASARAAPLAVADPPRVERRVGAHA</sequence>
<feature type="transmembrane region" description="Helical" evidence="8">
    <location>
        <begin position="185"/>
        <end position="212"/>
    </location>
</feature>
<feature type="transmembrane region" description="Helical" evidence="8">
    <location>
        <begin position="345"/>
        <end position="364"/>
    </location>
</feature>